<accession>A0A3N0B0B5</accession>
<evidence type="ECO:0000313" key="1">
    <source>
        <dbReference type="EMBL" id="HJF65848.1"/>
    </source>
</evidence>
<organism evidence="2 3">
    <name type="scientific">Slackia equolifaciens</name>
    <dbReference type="NCBI Taxonomy" id="498718"/>
    <lineage>
        <taxon>Bacteria</taxon>
        <taxon>Bacillati</taxon>
        <taxon>Actinomycetota</taxon>
        <taxon>Coriobacteriia</taxon>
        <taxon>Eggerthellales</taxon>
        <taxon>Eggerthellaceae</taxon>
        <taxon>Slackia</taxon>
    </lineage>
</organism>
<dbReference type="Proteomes" id="UP000786989">
    <property type="component" value="Unassembled WGS sequence"/>
</dbReference>
<evidence type="ECO:0000313" key="3">
    <source>
        <dbReference type="Proteomes" id="UP000269591"/>
    </source>
</evidence>
<evidence type="ECO:0000313" key="2">
    <source>
        <dbReference type="EMBL" id="RNL40264.1"/>
    </source>
</evidence>
<dbReference type="GO" id="GO:0016787">
    <property type="term" value="F:hydrolase activity"/>
    <property type="evidence" value="ECO:0007669"/>
    <property type="project" value="UniProtKB-KW"/>
</dbReference>
<protein>
    <submittedName>
        <fullName evidence="2">HD family phosphohydrolase</fullName>
    </submittedName>
</protein>
<proteinExistence type="predicted"/>
<reference evidence="2" key="2">
    <citation type="journal article" date="2019" name="Microbiol. Resour. Announc.">
        <title>Draft Genome Sequences of Type Strains of Gordonibacter faecihominis, Paraeggerthella hongkongensis, Parvibacter caecicola,Slackia equolifaciens, Slackia faecicanis, and Slackia isoflavoniconvertens.</title>
        <authorList>
            <person name="Danylec N."/>
            <person name="Stoll D.A."/>
            <person name="Dotsch A."/>
            <person name="Huch M."/>
        </authorList>
    </citation>
    <scope>NUCLEOTIDE SEQUENCE</scope>
    <source>
        <strain evidence="2">DSM 24851</strain>
    </source>
</reference>
<gene>
    <name evidence="2" type="ORF">DMP06_05875</name>
    <name evidence="1" type="ORF">K8U77_07040</name>
</gene>
<reference evidence="1" key="4">
    <citation type="submission" date="2021-09" db="EMBL/GenBank/DDBJ databases">
        <authorList>
            <person name="Gilroy R."/>
        </authorList>
    </citation>
    <scope>NUCLEOTIDE SEQUENCE</scope>
    <source>
        <strain evidence="1">ChiGjej6B6-11269</strain>
    </source>
</reference>
<dbReference type="Proteomes" id="UP000269591">
    <property type="component" value="Unassembled WGS sequence"/>
</dbReference>
<dbReference type="RefSeq" id="WP_123208814.1">
    <property type="nucleotide sequence ID" value="NZ_JBHTHO010000022.1"/>
</dbReference>
<dbReference type="OrthoDB" id="9801160at2"/>
<dbReference type="EMBL" id="QIBX01000008">
    <property type="protein sequence ID" value="RNL40264.1"/>
    <property type="molecule type" value="Genomic_DNA"/>
</dbReference>
<dbReference type="PANTHER" id="PTHR38659">
    <property type="entry name" value="METAL-DEPENDENT PHOSPHOHYDROLASE"/>
    <property type="match status" value="1"/>
</dbReference>
<reference evidence="1" key="3">
    <citation type="journal article" date="2021" name="PeerJ">
        <title>Extensive microbial diversity within the chicken gut microbiome revealed by metagenomics and culture.</title>
        <authorList>
            <person name="Gilroy R."/>
            <person name="Ravi A."/>
            <person name="Getino M."/>
            <person name="Pursley I."/>
            <person name="Horton D.L."/>
            <person name="Alikhan N.F."/>
            <person name="Baker D."/>
            <person name="Gharbi K."/>
            <person name="Hall N."/>
            <person name="Watson M."/>
            <person name="Adriaenssens E.M."/>
            <person name="Foster-Nyarko E."/>
            <person name="Jarju S."/>
            <person name="Secka A."/>
            <person name="Antonio M."/>
            <person name="Oren A."/>
            <person name="Chaudhuri R.R."/>
            <person name="La Ragione R."/>
            <person name="Hildebrand F."/>
            <person name="Pallen M.J."/>
        </authorList>
    </citation>
    <scope>NUCLEOTIDE SEQUENCE</scope>
    <source>
        <strain evidence="1">ChiGjej6B6-11269</strain>
    </source>
</reference>
<keyword evidence="2" id="KW-0378">Hydrolase</keyword>
<dbReference type="PANTHER" id="PTHR38659:SF2">
    <property type="entry name" value="HDIG DOMAIN PROTEIN"/>
    <property type="match status" value="1"/>
</dbReference>
<reference evidence="3" key="1">
    <citation type="submission" date="2018-05" db="EMBL/GenBank/DDBJ databases">
        <title>Genome Sequencing of selected type strains of the family Eggerthellaceae.</title>
        <authorList>
            <person name="Danylec N."/>
            <person name="Stoll D.A."/>
            <person name="Doetsch A."/>
            <person name="Huch M."/>
        </authorList>
    </citation>
    <scope>NUCLEOTIDE SEQUENCE [LARGE SCALE GENOMIC DNA]</scope>
    <source>
        <strain evidence="3">DSM 24851</strain>
    </source>
</reference>
<dbReference type="EMBL" id="DYWI01000128">
    <property type="protein sequence ID" value="HJF65848.1"/>
    <property type="molecule type" value="Genomic_DNA"/>
</dbReference>
<name>A0A3N0B0B5_9ACTN</name>
<dbReference type="SUPFAM" id="SSF109604">
    <property type="entry name" value="HD-domain/PDEase-like"/>
    <property type="match status" value="1"/>
</dbReference>
<dbReference type="AlphaFoldDB" id="A0A3N0B0B5"/>
<comment type="caution">
    <text evidence="2">The sequence shown here is derived from an EMBL/GenBank/DDBJ whole genome shotgun (WGS) entry which is preliminary data.</text>
</comment>
<sequence length="200" mass="22510">MATLEAGIARDAAFALLNEHNKDPFHIEHGQTVEGVMRYFAREFDPENEEFWGIVGLLHDLDWEEHLDDPENHTVYAKPLIEAAGGTPELIRAIQSHATTINPDLPAPEHQMEKILYACDELTGLIGAAIIMRPSKSVMDFEVKSLKKKFKDKSFAAGCSRDVIREGAEMLGWDLNDLFQRTIDAMRSFAPDRDTFVPAE</sequence>
<keyword evidence="3" id="KW-1185">Reference proteome</keyword>
<dbReference type="Gene3D" id="1.10.3210.10">
    <property type="entry name" value="Hypothetical protein af1432"/>
    <property type="match status" value="1"/>
</dbReference>